<accession>D6GV48</accession>
<dbReference type="EMBL" id="GG745550">
    <property type="protein sequence ID" value="EFD92975.1"/>
    <property type="molecule type" value="Genomic_DNA"/>
</dbReference>
<dbReference type="Proteomes" id="UP000009376">
    <property type="component" value="Unassembled WGS sequence"/>
</dbReference>
<proteinExistence type="predicted"/>
<evidence type="ECO:0000313" key="2">
    <source>
        <dbReference type="Proteomes" id="UP000009376"/>
    </source>
</evidence>
<sequence>MEKKLLEEIMDLVEGTRKDELYDQLNKVKQAYDSKNMGTALKQAYCLLTNVSDYILTSENMKTPQGMAKIVRYTEIYREVKANVDLETKELPANEKGEYLGGCWLNKEYNKNRIYPVNKKKISL</sequence>
<name>D6GV48_PARA5</name>
<protein>
    <submittedName>
        <fullName evidence="1">Uncharacterized protein</fullName>
    </submittedName>
</protein>
<reference evidence="1 2" key="1">
    <citation type="journal article" date="2010" name="Proc. Natl. Acad. Sci. U.S.A.">
        <title>Enigmatic, ultrasmall, uncultivated Archaea.</title>
        <authorList>
            <person name="Baker B.J."/>
            <person name="Comolli L.R."/>
            <person name="Dick G.J."/>
            <person name="Hauser L.J."/>
            <person name="Hyatt D."/>
            <person name="Dill B.D."/>
            <person name="Land M.L."/>
            <person name="Verberkmoes N.C."/>
            <person name="Hettich R.L."/>
            <person name="Banfield J.F."/>
        </authorList>
    </citation>
    <scope>NUCLEOTIDE SEQUENCE [LARGE SCALE GENOMIC DNA]</scope>
</reference>
<dbReference type="AlphaFoldDB" id="D6GV48"/>
<gene>
    <name evidence="1" type="ORF">BJBARM5_0351</name>
</gene>
<organism evidence="1 2">
    <name type="scientific">Candidatus Parvarchaeum acidophilus ARMAN-5</name>
    <dbReference type="NCBI Taxonomy" id="662762"/>
    <lineage>
        <taxon>Archaea</taxon>
        <taxon>Candidatus Parvarchaeota</taxon>
        <taxon>Candidatus Parvarchaeum</taxon>
    </lineage>
</organism>
<evidence type="ECO:0000313" key="1">
    <source>
        <dbReference type="EMBL" id="EFD92975.1"/>
    </source>
</evidence>